<proteinExistence type="predicted"/>
<dbReference type="Proteomes" id="UP001500711">
    <property type="component" value="Unassembled WGS sequence"/>
</dbReference>
<dbReference type="EMBL" id="BAABBE010000065">
    <property type="protein sequence ID" value="GAA3688021.1"/>
    <property type="molecule type" value="Genomic_DNA"/>
</dbReference>
<reference evidence="3" key="1">
    <citation type="journal article" date="2019" name="Int. J. Syst. Evol. Microbiol.">
        <title>The Global Catalogue of Microorganisms (GCM) 10K type strain sequencing project: providing services to taxonomists for standard genome sequencing and annotation.</title>
        <authorList>
            <consortium name="The Broad Institute Genomics Platform"/>
            <consortium name="The Broad Institute Genome Sequencing Center for Infectious Disease"/>
            <person name="Wu L."/>
            <person name="Ma J."/>
        </authorList>
    </citation>
    <scope>NUCLEOTIDE SEQUENCE [LARGE SCALE GENOMIC DNA]</scope>
    <source>
        <strain evidence="3">JCM 17494</strain>
    </source>
</reference>
<organism evidence="2 3">
    <name type="scientific">Lentzea roselyniae</name>
    <dbReference type="NCBI Taxonomy" id="531940"/>
    <lineage>
        <taxon>Bacteria</taxon>
        <taxon>Bacillati</taxon>
        <taxon>Actinomycetota</taxon>
        <taxon>Actinomycetes</taxon>
        <taxon>Pseudonocardiales</taxon>
        <taxon>Pseudonocardiaceae</taxon>
        <taxon>Lentzea</taxon>
    </lineage>
</organism>
<evidence type="ECO:0000313" key="3">
    <source>
        <dbReference type="Proteomes" id="UP001500711"/>
    </source>
</evidence>
<sequence length="65" mass="6861">MSKPFADGLPGLITPARARHDETATATSEISATPNDVALDEAALTCRGGWSSATARMFWPAFPPE</sequence>
<evidence type="ECO:0000313" key="2">
    <source>
        <dbReference type="EMBL" id="GAA3688021.1"/>
    </source>
</evidence>
<accession>A0ABP7CHJ2</accession>
<feature type="region of interest" description="Disordered" evidence="1">
    <location>
        <begin position="1"/>
        <end position="30"/>
    </location>
</feature>
<evidence type="ECO:0000256" key="1">
    <source>
        <dbReference type="SAM" id="MobiDB-lite"/>
    </source>
</evidence>
<keyword evidence="3" id="KW-1185">Reference proteome</keyword>
<protein>
    <submittedName>
        <fullName evidence="2">Uncharacterized protein</fullName>
    </submittedName>
</protein>
<comment type="caution">
    <text evidence="2">The sequence shown here is derived from an EMBL/GenBank/DDBJ whole genome shotgun (WGS) entry which is preliminary data.</text>
</comment>
<dbReference type="RefSeq" id="WP_346137152.1">
    <property type="nucleotide sequence ID" value="NZ_BAABBE010000065.1"/>
</dbReference>
<gene>
    <name evidence="2" type="ORF">GCM10022267_88470</name>
</gene>
<name>A0ABP7CHJ2_9PSEU</name>